<dbReference type="OrthoDB" id="3532497at2"/>
<proteinExistence type="predicted"/>
<accession>A0A4R6KF48</accession>
<dbReference type="Proteomes" id="UP000295388">
    <property type="component" value="Unassembled WGS sequence"/>
</dbReference>
<dbReference type="SUPFAM" id="SSF81923">
    <property type="entry name" value="Double Clp-N motif"/>
    <property type="match status" value="1"/>
</dbReference>
<dbReference type="PROSITE" id="PS51903">
    <property type="entry name" value="CLP_R"/>
    <property type="match status" value="1"/>
</dbReference>
<reference evidence="3 4" key="1">
    <citation type="submission" date="2019-03" db="EMBL/GenBank/DDBJ databases">
        <title>Genomic Encyclopedia of Type Strains, Phase III (KMG-III): the genomes of soil and plant-associated and newly described type strains.</title>
        <authorList>
            <person name="Whitman W."/>
        </authorList>
    </citation>
    <scope>NUCLEOTIDE SEQUENCE [LARGE SCALE GENOMIC DNA]</scope>
    <source>
        <strain evidence="3 4">VKM Ac-2527</strain>
    </source>
</reference>
<gene>
    <name evidence="3" type="ORF">EV643_106152</name>
</gene>
<dbReference type="Gene3D" id="1.10.1780.10">
    <property type="entry name" value="Clp, N-terminal domain"/>
    <property type="match status" value="1"/>
</dbReference>
<dbReference type="RefSeq" id="WP_133800569.1">
    <property type="nucleotide sequence ID" value="NZ_SNWQ01000006.1"/>
</dbReference>
<protein>
    <submittedName>
        <fullName evidence="3">ClpA/ClpB-like protein</fullName>
    </submittedName>
</protein>
<dbReference type="InterPro" id="IPR004176">
    <property type="entry name" value="Clp_R_N"/>
</dbReference>
<comment type="caution">
    <text evidence="3">The sequence shown here is derived from an EMBL/GenBank/DDBJ whole genome shotgun (WGS) entry which is preliminary data.</text>
</comment>
<keyword evidence="4" id="KW-1185">Reference proteome</keyword>
<dbReference type="Pfam" id="PF02861">
    <property type="entry name" value="Clp_N"/>
    <property type="match status" value="1"/>
</dbReference>
<name>A0A4R6KF48_9ACTN</name>
<evidence type="ECO:0000313" key="3">
    <source>
        <dbReference type="EMBL" id="TDO49183.1"/>
    </source>
</evidence>
<evidence type="ECO:0000313" key="4">
    <source>
        <dbReference type="Proteomes" id="UP000295388"/>
    </source>
</evidence>
<dbReference type="InterPro" id="IPR036628">
    <property type="entry name" value="Clp_N_dom_sf"/>
</dbReference>
<dbReference type="AlphaFoldDB" id="A0A4R6KF48"/>
<sequence length="164" mass="17308">MQTNQAKDVRAVLVRHARRAAQLDGSSTIEAEHVLLGLAELEGSTTARLLAEAGLSRDEIKAALDREWEQSLAVAGVRIEVGQLPTPSPDPARRPRIGESAMRSLKRAMDNASALGGGRIGAAHMLLGVLDAKLGRVARALDLAGIDRAALRARVATAAEQGDH</sequence>
<organism evidence="3 4">
    <name type="scientific">Kribbella caucasensis</name>
    <dbReference type="NCBI Taxonomy" id="2512215"/>
    <lineage>
        <taxon>Bacteria</taxon>
        <taxon>Bacillati</taxon>
        <taxon>Actinomycetota</taxon>
        <taxon>Actinomycetes</taxon>
        <taxon>Propionibacteriales</taxon>
        <taxon>Kribbellaceae</taxon>
        <taxon>Kribbella</taxon>
    </lineage>
</organism>
<keyword evidence="1" id="KW-0677">Repeat</keyword>
<evidence type="ECO:0000256" key="1">
    <source>
        <dbReference type="PROSITE-ProRule" id="PRU01251"/>
    </source>
</evidence>
<dbReference type="EMBL" id="SNWQ01000006">
    <property type="protein sequence ID" value="TDO49183.1"/>
    <property type="molecule type" value="Genomic_DNA"/>
</dbReference>
<evidence type="ECO:0000259" key="2">
    <source>
        <dbReference type="PROSITE" id="PS51903"/>
    </source>
</evidence>
<feature type="domain" description="Clp R" evidence="2">
    <location>
        <begin position="3"/>
        <end position="163"/>
    </location>
</feature>